<dbReference type="OMA" id="VHIVCFK"/>
<comment type="subunit">
    <text evidence="1">Homodimer.</text>
</comment>
<dbReference type="SUPFAM" id="SSF54909">
    <property type="entry name" value="Dimeric alpha+beta barrel"/>
    <property type="match status" value="1"/>
</dbReference>
<keyword evidence="4" id="KW-1185">Reference proteome</keyword>
<protein>
    <recommendedName>
        <fullName evidence="2">Stress-response A/B barrel domain-containing protein</fullName>
    </recommendedName>
</protein>
<organism evidence="3 4">
    <name type="scientific">Batrachochytrium dendrobatidis (strain JAM81 / FGSC 10211)</name>
    <name type="common">Frog chytrid fungus</name>
    <dbReference type="NCBI Taxonomy" id="684364"/>
    <lineage>
        <taxon>Eukaryota</taxon>
        <taxon>Fungi</taxon>
        <taxon>Fungi incertae sedis</taxon>
        <taxon>Chytridiomycota</taxon>
        <taxon>Chytridiomycota incertae sedis</taxon>
        <taxon>Chytridiomycetes</taxon>
        <taxon>Rhizophydiales</taxon>
        <taxon>Rhizophydiales incertae sedis</taxon>
        <taxon>Batrachochytrium</taxon>
    </lineage>
</organism>
<evidence type="ECO:0000256" key="1">
    <source>
        <dbReference type="ARBA" id="ARBA00011738"/>
    </source>
</evidence>
<feature type="domain" description="Stress-response A/B barrel" evidence="2">
    <location>
        <begin position="3"/>
        <end position="98"/>
    </location>
</feature>
<reference evidence="3 4" key="1">
    <citation type="submission" date="2009-12" db="EMBL/GenBank/DDBJ databases">
        <title>The draft genome of Batrachochytrium dendrobatidis.</title>
        <authorList>
            <consortium name="US DOE Joint Genome Institute (JGI-PGF)"/>
            <person name="Kuo A."/>
            <person name="Salamov A."/>
            <person name="Schmutz J."/>
            <person name="Lucas S."/>
            <person name="Pitluck S."/>
            <person name="Rosenblum E."/>
            <person name="Stajich J."/>
            <person name="Eisen M."/>
            <person name="Grigoriev I.V."/>
        </authorList>
    </citation>
    <scope>NUCLEOTIDE SEQUENCE [LARGE SCALE GENOMIC DNA]</scope>
    <source>
        <strain evidence="4">JAM81 / FGSC 10211</strain>
    </source>
</reference>
<dbReference type="AlphaFoldDB" id="F4PBU8"/>
<proteinExistence type="predicted"/>
<dbReference type="InterPro" id="IPR044662">
    <property type="entry name" value="HS1/DABB1-like"/>
</dbReference>
<dbReference type="InParanoid" id="F4PBU8"/>
<evidence type="ECO:0000259" key="2">
    <source>
        <dbReference type="PROSITE" id="PS51502"/>
    </source>
</evidence>
<dbReference type="PANTHER" id="PTHR33178:SF10">
    <property type="entry name" value="STRESS-RESPONSE A_B BARREL DOMAIN-CONTAINING PROTEIN"/>
    <property type="match status" value="1"/>
</dbReference>
<dbReference type="STRING" id="684364.F4PBU8"/>
<gene>
    <name evidence="3" type="ORF">BATDEDRAFT_91736</name>
</gene>
<dbReference type="OrthoDB" id="42919at2759"/>
<sequence>MVVKHIVLFKFRDHTSQAILTKLDSSLKGLTCIPGVLDVSFGKTFTTERAQGFNHVLIATLKDRAALATYSTNPQHVDVVKADILPNVEQNGVLAMDIDVPEIN</sequence>
<dbReference type="Gene3D" id="3.30.70.100">
    <property type="match status" value="1"/>
</dbReference>
<evidence type="ECO:0000313" key="4">
    <source>
        <dbReference type="Proteomes" id="UP000007241"/>
    </source>
</evidence>
<dbReference type="InterPro" id="IPR013097">
    <property type="entry name" value="Dabb"/>
</dbReference>
<dbReference type="HOGENOM" id="CLU_080664_4_3_1"/>
<name>F4PBU8_BATDJ</name>
<dbReference type="RefSeq" id="XP_006682103.1">
    <property type="nucleotide sequence ID" value="XM_006682040.1"/>
</dbReference>
<dbReference type="InterPro" id="IPR011008">
    <property type="entry name" value="Dimeric_a/b-barrel"/>
</dbReference>
<dbReference type="PANTHER" id="PTHR33178">
    <property type="match status" value="1"/>
</dbReference>
<dbReference type="SMART" id="SM00886">
    <property type="entry name" value="Dabb"/>
    <property type="match status" value="1"/>
</dbReference>
<accession>F4PBU8</accession>
<dbReference type="Proteomes" id="UP000007241">
    <property type="component" value="Unassembled WGS sequence"/>
</dbReference>
<evidence type="ECO:0000313" key="3">
    <source>
        <dbReference type="EMBL" id="EGF77513.1"/>
    </source>
</evidence>
<dbReference type="EMBL" id="GL882892">
    <property type="protein sequence ID" value="EGF77513.1"/>
    <property type="molecule type" value="Genomic_DNA"/>
</dbReference>
<dbReference type="Pfam" id="PF07876">
    <property type="entry name" value="Dabb"/>
    <property type="match status" value="1"/>
</dbReference>
<dbReference type="GeneID" id="18244368"/>
<dbReference type="PROSITE" id="PS51502">
    <property type="entry name" value="S_R_A_B_BARREL"/>
    <property type="match status" value="1"/>
</dbReference>